<proteinExistence type="predicted"/>
<keyword evidence="2" id="KW-1185">Reference proteome</keyword>
<accession>A0A401LID2</accession>
<evidence type="ECO:0000313" key="1">
    <source>
        <dbReference type="EMBL" id="GBO94533.1"/>
    </source>
</evidence>
<dbReference type="Gene3D" id="3.40.30.10">
    <property type="entry name" value="Glutaredoxin"/>
    <property type="match status" value="1"/>
</dbReference>
<reference evidence="1 2" key="1">
    <citation type="journal article" date="2018" name="Int. J. Syst. Evol. Microbiol.">
        <title>Mesosutterella multiformis gen. nov., sp. nov., a member of the family Sutterellaceae and Sutterella megalosphaeroides sp. nov., isolated from human faeces.</title>
        <authorList>
            <person name="Sakamoto M."/>
            <person name="Ikeyama N."/>
            <person name="Kunihiro T."/>
            <person name="Iino T."/>
            <person name="Yuki M."/>
            <person name="Ohkuma M."/>
        </authorList>
    </citation>
    <scope>NUCLEOTIDE SEQUENCE [LARGE SCALE GENOMIC DNA]</scope>
    <source>
        <strain evidence="1 2">4NBBH2</strain>
    </source>
</reference>
<dbReference type="InterPro" id="IPR036249">
    <property type="entry name" value="Thioredoxin-like_sf"/>
</dbReference>
<sequence>MASDSCSCSLATNHKTCPLPGKTEDLYTMPSVPGYPKLRAGTQLDAIWGRMLATGKGYRRPGIKKEPGTCPGLPRVMVVFDTQCPWSHRLWDTAMILKDEIDFLWFPVCVTKDVSTAQAAAILASDTPWALTKESEELFDDPDFRGINPKDYPVTQEQRDVAWNNSRIFRKAGGTQVPLGIYRTPDNQFVPIFGDATAEEIRKIVGIG</sequence>
<accession>A0A388SFS4</accession>
<evidence type="ECO:0000313" key="2">
    <source>
        <dbReference type="Proteomes" id="UP000266091"/>
    </source>
</evidence>
<dbReference type="SUPFAM" id="SSF52833">
    <property type="entry name" value="Thioredoxin-like"/>
    <property type="match status" value="1"/>
</dbReference>
<dbReference type="RefSeq" id="WP_235005573.1">
    <property type="nucleotide sequence ID" value="NZ_BGZJ01000002.1"/>
</dbReference>
<protein>
    <recommendedName>
        <fullName evidence="3">Thioredoxin-like fold domain-containing protein</fullName>
    </recommendedName>
</protein>
<dbReference type="AlphaFoldDB" id="A0A388SFS4"/>
<name>A0A388SFS4_9BURK</name>
<gene>
    <name evidence="1" type="ORF">MESMUL_18870</name>
</gene>
<organism evidence="1 2">
    <name type="scientific">Mesosutterella multiformis</name>
    <dbReference type="NCBI Taxonomy" id="2259133"/>
    <lineage>
        <taxon>Bacteria</taxon>
        <taxon>Pseudomonadati</taxon>
        <taxon>Pseudomonadota</taxon>
        <taxon>Betaproteobacteria</taxon>
        <taxon>Burkholderiales</taxon>
        <taxon>Sutterellaceae</taxon>
        <taxon>Mesosutterella</taxon>
    </lineage>
</organism>
<dbReference type="EMBL" id="BGZJ01000002">
    <property type="protein sequence ID" value="GBO94533.1"/>
    <property type="molecule type" value="Genomic_DNA"/>
</dbReference>
<evidence type="ECO:0008006" key="3">
    <source>
        <dbReference type="Google" id="ProtNLM"/>
    </source>
</evidence>
<comment type="caution">
    <text evidence="1">The sequence shown here is derived from an EMBL/GenBank/DDBJ whole genome shotgun (WGS) entry which is preliminary data.</text>
</comment>
<dbReference type="Proteomes" id="UP000266091">
    <property type="component" value="Unassembled WGS sequence"/>
</dbReference>